<evidence type="ECO:0000256" key="1">
    <source>
        <dbReference type="ARBA" id="ARBA00022491"/>
    </source>
</evidence>
<comment type="caution">
    <text evidence="5">The sequence shown here is derived from an EMBL/GenBank/DDBJ whole genome shotgun (WGS) entry which is preliminary data.</text>
</comment>
<keyword evidence="1" id="KW-0678">Repressor</keyword>
<dbReference type="Gene3D" id="1.10.10.10">
    <property type="entry name" value="Winged helix-like DNA-binding domain superfamily/Winged helix DNA-binding domain"/>
    <property type="match status" value="1"/>
</dbReference>
<dbReference type="InterPro" id="IPR050313">
    <property type="entry name" value="Carb_Metab_HTH_regulators"/>
</dbReference>
<dbReference type="Proteomes" id="UP000749453">
    <property type="component" value="Unassembled WGS sequence"/>
</dbReference>
<dbReference type="SMART" id="SM01134">
    <property type="entry name" value="DeoRC"/>
    <property type="match status" value="1"/>
</dbReference>
<dbReference type="InterPro" id="IPR036390">
    <property type="entry name" value="WH_DNA-bd_sf"/>
</dbReference>
<dbReference type="PANTHER" id="PTHR30363:SF4">
    <property type="entry name" value="GLYCEROL-3-PHOSPHATE REGULON REPRESSOR"/>
    <property type="match status" value="1"/>
</dbReference>
<evidence type="ECO:0000256" key="2">
    <source>
        <dbReference type="ARBA" id="ARBA00023015"/>
    </source>
</evidence>
<evidence type="ECO:0000313" key="6">
    <source>
        <dbReference type="EMBL" id="MBM9939812.1"/>
    </source>
</evidence>
<dbReference type="InterPro" id="IPR037171">
    <property type="entry name" value="NagB/RpiA_transferase-like"/>
</dbReference>
<reference evidence="7" key="1">
    <citation type="submission" date="2021-01" db="EMBL/GenBank/DDBJ databases">
        <title>Stenotrophomonas maltophilia.</title>
        <authorList>
            <person name="Yu Y."/>
        </authorList>
    </citation>
    <scope>NUCLEOTIDE SEQUENCE [LARGE SCALE GENOMIC DNA]</scope>
    <source>
        <strain evidence="7">As-6</strain>
    </source>
</reference>
<dbReference type="InterPro" id="IPR036388">
    <property type="entry name" value="WH-like_DNA-bd_sf"/>
</dbReference>
<keyword evidence="2" id="KW-0805">Transcription regulation</keyword>
<dbReference type="SUPFAM" id="SSF100950">
    <property type="entry name" value="NagB/RpiA/CoA transferase-like"/>
    <property type="match status" value="1"/>
</dbReference>
<dbReference type="EMBL" id="JAFFTA010000004">
    <property type="protein sequence ID" value="MBM9912766.1"/>
    <property type="molecule type" value="Genomic_DNA"/>
</dbReference>
<keyword evidence="7" id="KW-1185">Reference proteome</keyword>
<dbReference type="AlphaFoldDB" id="A0AAW4GFS7"/>
<organism evidence="5 8">
    <name type="scientific">Stenotrophomonas lactitubi</name>
    <dbReference type="NCBI Taxonomy" id="2045214"/>
    <lineage>
        <taxon>Bacteria</taxon>
        <taxon>Pseudomonadati</taxon>
        <taxon>Pseudomonadota</taxon>
        <taxon>Gammaproteobacteria</taxon>
        <taxon>Lysobacterales</taxon>
        <taxon>Lysobacteraceae</taxon>
        <taxon>Stenotrophomonas</taxon>
    </lineage>
</organism>
<evidence type="ECO:0000313" key="5">
    <source>
        <dbReference type="EMBL" id="MBM9912766.1"/>
    </source>
</evidence>
<gene>
    <name evidence="5" type="ORF">JJW18_04705</name>
    <name evidence="6" type="ORF">JJW19_16895</name>
</gene>
<proteinExistence type="predicted"/>
<evidence type="ECO:0000259" key="4">
    <source>
        <dbReference type="PROSITE" id="PS51000"/>
    </source>
</evidence>
<dbReference type="InterPro" id="IPR014036">
    <property type="entry name" value="DeoR-like_C"/>
</dbReference>
<feature type="domain" description="HTH deoR-type" evidence="4">
    <location>
        <begin position="8"/>
        <end position="63"/>
    </location>
</feature>
<keyword evidence="3" id="KW-0804">Transcription</keyword>
<accession>A0AAW4GFS7</accession>
<dbReference type="InterPro" id="IPR001034">
    <property type="entry name" value="DeoR_HTH"/>
</dbReference>
<name>A0AAW4GFS7_9GAMM</name>
<dbReference type="RefSeq" id="WP_205405067.1">
    <property type="nucleotide sequence ID" value="NZ_JAFFTA010000004.1"/>
</dbReference>
<dbReference type="SMART" id="SM00420">
    <property type="entry name" value="HTH_DEOR"/>
    <property type="match status" value="1"/>
</dbReference>
<evidence type="ECO:0000256" key="3">
    <source>
        <dbReference type="ARBA" id="ARBA00023163"/>
    </source>
</evidence>
<dbReference type="GO" id="GO:0003700">
    <property type="term" value="F:DNA-binding transcription factor activity"/>
    <property type="evidence" value="ECO:0007669"/>
    <property type="project" value="InterPro"/>
</dbReference>
<dbReference type="PROSITE" id="PS51000">
    <property type="entry name" value="HTH_DEOR_2"/>
    <property type="match status" value="1"/>
</dbReference>
<sequence>MNSDPTLPAERTQLILQELRQQGRVVAAELARRYGISEDSIRRDLRELAAQGLCQRVYGGAVLPAPKAAPLRERMTQDRTGKDELTARVCTLLQPGQVLLIDAGSTNLAIAQQLPGALGLTVITNAPQIATAAAWQDGTTVQLIGGRLAAGGGAVGAEALAQVQHLRADVFLPGPCAVDVDTGVWAMDAEEATLKRAMVACSSRIIVAATTEKLGARGNWQIAGLDDIDDLVLTTSAPPALAARFRAAGIAVHPTPP</sequence>
<dbReference type="SUPFAM" id="SSF46785">
    <property type="entry name" value="Winged helix' DNA-binding domain"/>
    <property type="match status" value="1"/>
</dbReference>
<evidence type="ECO:0000313" key="7">
    <source>
        <dbReference type="Proteomes" id="UP000749453"/>
    </source>
</evidence>
<dbReference type="PANTHER" id="PTHR30363">
    <property type="entry name" value="HTH-TYPE TRANSCRIPTIONAL REGULATOR SRLR-RELATED"/>
    <property type="match status" value="1"/>
</dbReference>
<dbReference type="PRINTS" id="PR00037">
    <property type="entry name" value="HTHLACR"/>
</dbReference>
<dbReference type="EMBL" id="JAFFTB010000029">
    <property type="protein sequence ID" value="MBM9939812.1"/>
    <property type="molecule type" value="Genomic_DNA"/>
</dbReference>
<dbReference type="Pfam" id="PF08220">
    <property type="entry name" value="HTH_DeoR"/>
    <property type="match status" value="1"/>
</dbReference>
<protein>
    <submittedName>
        <fullName evidence="5">DeoR/GlpR transcriptional regulator</fullName>
    </submittedName>
</protein>
<dbReference type="Pfam" id="PF00455">
    <property type="entry name" value="DeoRC"/>
    <property type="match status" value="1"/>
</dbReference>
<reference evidence="5" key="2">
    <citation type="submission" date="2021-01" db="EMBL/GenBank/DDBJ databases">
        <authorList>
            <person name="Yu Y."/>
        </authorList>
    </citation>
    <scope>NUCLEOTIDE SEQUENCE</scope>
    <source>
        <strain evidence="5">As-5</strain>
        <strain evidence="6">As-6</strain>
    </source>
</reference>
<evidence type="ECO:0000313" key="8">
    <source>
        <dbReference type="Proteomes" id="UP000784064"/>
    </source>
</evidence>
<dbReference type="Proteomes" id="UP000784064">
    <property type="component" value="Unassembled WGS sequence"/>
</dbReference>